<dbReference type="GeneID" id="59254501"/>
<dbReference type="RefSeq" id="XP_037197142.1">
    <property type="nucleotide sequence ID" value="XM_037330809.1"/>
</dbReference>
<keyword evidence="3" id="KW-1185">Reference proteome</keyword>
<reference evidence="2 3" key="1">
    <citation type="journal article" date="2020" name="Phytopathology">
        <title>A high-quality genome resource of Botrytis fragariae, a new and rapidly spreading fungal pathogen causing strawberry gray mold in the U.S.A.</title>
        <authorList>
            <person name="Wu Y."/>
            <person name="Saski C.A."/>
            <person name="Schnabel G."/>
            <person name="Xiao S."/>
            <person name="Hu M."/>
        </authorList>
    </citation>
    <scope>NUCLEOTIDE SEQUENCE [LARGE SCALE GENOMIC DNA]</scope>
    <source>
        <strain evidence="2 3">BVB16</strain>
    </source>
</reference>
<protein>
    <submittedName>
        <fullName evidence="2">Uncharacterized protein</fullName>
    </submittedName>
</protein>
<feature type="compositionally biased region" description="Polar residues" evidence="1">
    <location>
        <begin position="48"/>
        <end position="61"/>
    </location>
</feature>
<organism evidence="2 3">
    <name type="scientific">Botrytis fragariae</name>
    <dbReference type="NCBI Taxonomy" id="1964551"/>
    <lineage>
        <taxon>Eukaryota</taxon>
        <taxon>Fungi</taxon>
        <taxon>Dikarya</taxon>
        <taxon>Ascomycota</taxon>
        <taxon>Pezizomycotina</taxon>
        <taxon>Leotiomycetes</taxon>
        <taxon>Helotiales</taxon>
        <taxon>Sclerotiniaceae</taxon>
        <taxon>Botrytis</taxon>
    </lineage>
</organism>
<sequence>MSEVIFPVTLKTRFPFFRTLLSVLFGQQDEHSSVVESKEVAEEIDVSNPETNFPSLLGENS</sequence>
<comment type="caution">
    <text evidence="2">The sequence shown here is derived from an EMBL/GenBank/DDBJ whole genome shotgun (WGS) entry which is preliminary data.</text>
</comment>
<dbReference type="EMBL" id="JABFCT010000002">
    <property type="protein sequence ID" value="KAF5878197.1"/>
    <property type="molecule type" value="Genomic_DNA"/>
</dbReference>
<name>A0A8H6B383_9HELO</name>
<evidence type="ECO:0000313" key="2">
    <source>
        <dbReference type="EMBL" id="KAF5878197.1"/>
    </source>
</evidence>
<dbReference type="Proteomes" id="UP000531561">
    <property type="component" value="Unassembled WGS sequence"/>
</dbReference>
<gene>
    <name evidence="2" type="ORF">Bfra_000362</name>
</gene>
<proteinExistence type="predicted"/>
<evidence type="ECO:0000313" key="3">
    <source>
        <dbReference type="Proteomes" id="UP000531561"/>
    </source>
</evidence>
<feature type="region of interest" description="Disordered" evidence="1">
    <location>
        <begin position="40"/>
        <end position="61"/>
    </location>
</feature>
<dbReference type="AlphaFoldDB" id="A0A8H6B383"/>
<accession>A0A8H6B383</accession>
<evidence type="ECO:0000256" key="1">
    <source>
        <dbReference type="SAM" id="MobiDB-lite"/>
    </source>
</evidence>